<keyword evidence="4" id="KW-0633">Potassium transport</keyword>
<keyword evidence="7" id="KW-0630">Potassium</keyword>
<evidence type="ECO:0000256" key="8">
    <source>
        <dbReference type="ARBA" id="ARBA00022989"/>
    </source>
</evidence>
<feature type="transmembrane region" description="Helical" evidence="13">
    <location>
        <begin position="52"/>
        <end position="70"/>
    </location>
</feature>
<comment type="caution">
    <text evidence="14">The sequence shown here is derived from an EMBL/GenBank/DDBJ whole genome shotgun (WGS) entry which is preliminary data.</text>
</comment>
<evidence type="ECO:0000256" key="3">
    <source>
        <dbReference type="ARBA" id="ARBA00022448"/>
    </source>
</evidence>
<keyword evidence="10 13" id="KW-0472">Membrane</keyword>
<keyword evidence="6" id="KW-0631">Potassium channel</keyword>
<gene>
    <name evidence="14" type="ORF">ISP17_01750</name>
</gene>
<evidence type="ECO:0000256" key="10">
    <source>
        <dbReference type="ARBA" id="ARBA00023136"/>
    </source>
</evidence>
<comment type="similarity">
    <text evidence="2">Belongs to the TMEM175 family.</text>
</comment>
<reference evidence="14 15" key="1">
    <citation type="submission" date="2020-10" db="EMBL/GenBank/DDBJ databases">
        <title>Phylogeny of dyella-like bacteria.</title>
        <authorList>
            <person name="Fu J."/>
        </authorList>
    </citation>
    <scope>NUCLEOTIDE SEQUENCE [LARGE SCALE GENOMIC DNA]</scope>
    <source>
        <strain evidence="14 15">Gsoil3046</strain>
    </source>
</reference>
<evidence type="ECO:0000313" key="14">
    <source>
        <dbReference type="EMBL" id="MFK2902671.1"/>
    </source>
</evidence>
<feature type="transmembrane region" description="Helical" evidence="13">
    <location>
        <begin position="90"/>
        <end position="111"/>
    </location>
</feature>
<keyword evidence="11" id="KW-0407">Ion channel</keyword>
<dbReference type="PANTHER" id="PTHR31462">
    <property type="entry name" value="ENDOSOMAL/LYSOSOMAL POTASSIUM CHANNEL TMEM175"/>
    <property type="match status" value="1"/>
</dbReference>
<evidence type="ECO:0000256" key="11">
    <source>
        <dbReference type="ARBA" id="ARBA00023303"/>
    </source>
</evidence>
<evidence type="ECO:0000256" key="1">
    <source>
        <dbReference type="ARBA" id="ARBA00004141"/>
    </source>
</evidence>
<feature type="transmembrane region" description="Helical" evidence="13">
    <location>
        <begin position="117"/>
        <end position="134"/>
    </location>
</feature>
<evidence type="ECO:0000256" key="7">
    <source>
        <dbReference type="ARBA" id="ARBA00022958"/>
    </source>
</evidence>
<evidence type="ECO:0000256" key="6">
    <source>
        <dbReference type="ARBA" id="ARBA00022826"/>
    </source>
</evidence>
<evidence type="ECO:0000256" key="4">
    <source>
        <dbReference type="ARBA" id="ARBA00022538"/>
    </source>
</evidence>
<keyword evidence="8 13" id="KW-1133">Transmembrane helix</keyword>
<comment type="subcellular location">
    <subcellularLocation>
        <location evidence="1">Membrane</location>
        <topology evidence="1">Multi-pass membrane protein</topology>
    </subcellularLocation>
</comment>
<evidence type="ECO:0000256" key="2">
    <source>
        <dbReference type="ARBA" id="ARBA00006920"/>
    </source>
</evidence>
<keyword evidence="9" id="KW-0406">Ion transport</keyword>
<sequence>MSTHASQLERLTFFSDAVFAIAITLLVIEIHVPRLGVADDHAYLVALHELTPSFMGFILSFLVIGALWAAHHRVFGLLADYDSGLVMPNLLLLMVIAFMPFATALMSANPLARVPELFYAGTLFTAGVLQRWLFGKALRAPYLRRDVAQADVVAVRARSWALPTAALLAFALAWVAPAYNNFVLLMIPLLARMFPRLARRRLAAATA</sequence>
<dbReference type="RefSeq" id="WP_404629792.1">
    <property type="nucleotide sequence ID" value="NZ_JADIKM010000001.1"/>
</dbReference>
<evidence type="ECO:0000256" key="12">
    <source>
        <dbReference type="ARBA" id="ARBA00034430"/>
    </source>
</evidence>
<dbReference type="Proteomes" id="UP001620460">
    <property type="component" value="Unassembled WGS sequence"/>
</dbReference>
<evidence type="ECO:0000256" key="13">
    <source>
        <dbReference type="SAM" id="Phobius"/>
    </source>
</evidence>
<comment type="catalytic activity">
    <reaction evidence="12">
        <text>K(+)(in) = K(+)(out)</text>
        <dbReference type="Rhea" id="RHEA:29463"/>
        <dbReference type="ChEBI" id="CHEBI:29103"/>
    </reaction>
</comment>
<feature type="transmembrane region" description="Helical" evidence="13">
    <location>
        <begin position="12"/>
        <end position="32"/>
    </location>
</feature>
<dbReference type="PANTHER" id="PTHR31462:SF5">
    <property type="entry name" value="ENDOSOMAL_LYSOSOMAL PROTON CHANNEL TMEM175"/>
    <property type="match status" value="1"/>
</dbReference>
<dbReference type="Pfam" id="PF06736">
    <property type="entry name" value="TMEM175"/>
    <property type="match status" value="1"/>
</dbReference>
<organism evidence="14 15">
    <name type="scientific">Dyella ginsengisoli</name>
    <dbReference type="NCBI Taxonomy" id="363848"/>
    <lineage>
        <taxon>Bacteria</taxon>
        <taxon>Pseudomonadati</taxon>
        <taxon>Pseudomonadota</taxon>
        <taxon>Gammaproteobacteria</taxon>
        <taxon>Lysobacterales</taxon>
        <taxon>Rhodanobacteraceae</taxon>
        <taxon>Dyella</taxon>
    </lineage>
</organism>
<feature type="transmembrane region" description="Helical" evidence="13">
    <location>
        <begin position="155"/>
        <end position="176"/>
    </location>
</feature>
<dbReference type="InterPro" id="IPR010617">
    <property type="entry name" value="TMEM175-like"/>
</dbReference>
<keyword evidence="5 13" id="KW-0812">Transmembrane</keyword>
<protein>
    <submittedName>
        <fullName evidence="14">DUF1211 domain-containing protein</fullName>
    </submittedName>
</protein>
<keyword evidence="3" id="KW-0813">Transport</keyword>
<keyword evidence="15" id="KW-1185">Reference proteome</keyword>
<proteinExistence type="inferred from homology"/>
<accession>A0ABW8JNG7</accession>
<evidence type="ECO:0000313" key="15">
    <source>
        <dbReference type="Proteomes" id="UP001620460"/>
    </source>
</evidence>
<name>A0ABW8JNG7_9GAMM</name>
<evidence type="ECO:0000256" key="9">
    <source>
        <dbReference type="ARBA" id="ARBA00023065"/>
    </source>
</evidence>
<dbReference type="EMBL" id="JADIKM010000001">
    <property type="protein sequence ID" value="MFK2902671.1"/>
    <property type="molecule type" value="Genomic_DNA"/>
</dbReference>
<evidence type="ECO:0000256" key="5">
    <source>
        <dbReference type="ARBA" id="ARBA00022692"/>
    </source>
</evidence>